<dbReference type="GO" id="GO:0055085">
    <property type="term" value="P:transmembrane transport"/>
    <property type="evidence" value="ECO:0007669"/>
    <property type="project" value="InterPro"/>
</dbReference>
<dbReference type="InterPro" id="IPR000515">
    <property type="entry name" value="MetI-like"/>
</dbReference>
<keyword evidence="11" id="KW-1185">Reference proteome</keyword>
<dbReference type="PROSITE" id="PS50928">
    <property type="entry name" value="ABC_TM1"/>
    <property type="match status" value="1"/>
</dbReference>
<evidence type="ECO:0000256" key="1">
    <source>
        <dbReference type="ARBA" id="ARBA00004651"/>
    </source>
</evidence>
<keyword evidence="4 7" id="KW-0812">Transmembrane</keyword>
<evidence type="ECO:0000256" key="5">
    <source>
        <dbReference type="ARBA" id="ARBA00022989"/>
    </source>
</evidence>
<dbReference type="KEGG" id="brz:CFK38_04400"/>
<evidence type="ECO:0000256" key="8">
    <source>
        <dbReference type="SAM" id="MobiDB-lite"/>
    </source>
</evidence>
<feature type="transmembrane region" description="Helical" evidence="7">
    <location>
        <begin position="223"/>
        <end position="248"/>
    </location>
</feature>
<evidence type="ECO:0000259" key="9">
    <source>
        <dbReference type="PROSITE" id="PS50928"/>
    </source>
</evidence>
<feature type="transmembrane region" description="Helical" evidence="7">
    <location>
        <begin position="90"/>
        <end position="110"/>
    </location>
</feature>
<keyword evidence="5 7" id="KW-1133">Transmembrane helix</keyword>
<proteinExistence type="inferred from homology"/>
<feature type="transmembrane region" description="Helical" evidence="7">
    <location>
        <begin position="293"/>
        <end position="314"/>
    </location>
</feature>
<dbReference type="Gene3D" id="1.10.3720.10">
    <property type="entry name" value="MetI-like"/>
    <property type="match status" value="1"/>
</dbReference>
<evidence type="ECO:0000256" key="4">
    <source>
        <dbReference type="ARBA" id="ARBA00022692"/>
    </source>
</evidence>
<feature type="compositionally biased region" description="Low complexity" evidence="8">
    <location>
        <begin position="1"/>
        <end position="22"/>
    </location>
</feature>
<dbReference type="AlphaFoldDB" id="A0A291GKY7"/>
<dbReference type="PANTHER" id="PTHR43744">
    <property type="entry name" value="ABC TRANSPORTER PERMEASE PROTEIN MG189-RELATED-RELATED"/>
    <property type="match status" value="1"/>
</dbReference>
<dbReference type="Proteomes" id="UP000218165">
    <property type="component" value="Chromosome"/>
</dbReference>
<comment type="similarity">
    <text evidence="7">Belongs to the binding-protein-dependent transport system permease family.</text>
</comment>
<feature type="transmembrane region" description="Helical" evidence="7">
    <location>
        <begin position="56"/>
        <end position="78"/>
    </location>
</feature>
<accession>A0A291GKY7</accession>
<dbReference type="InterPro" id="IPR035906">
    <property type="entry name" value="MetI-like_sf"/>
</dbReference>
<dbReference type="GO" id="GO:0005886">
    <property type="term" value="C:plasma membrane"/>
    <property type="evidence" value="ECO:0007669"/>
    <property type="project" value="UniProtKB-SubCell"/>
</dbReference>
<comment type="subcellular location">
    <subcellularLocation>
        <location evidence="1 7">Cell membrane</location>
        <topology evidence="1 7">Multi-pass membrane protein</topology>
    </subcellularLocation>
</comment>
<dbReference type="EMBL" id="CP023563">
    <property type="protein sequence ID" value="ATG50848.1"/>
    <property type="molecule type" value="Genomic_DNA"/>
</dbReference>
<dbReference type="PANTHER" id="PTHR43744:SF9">
    <property type="entry name" value="POLYGALACTURONAN_RHAMNOGALACTURONAN TRANSPORT SYSTEM PERMEASE PROTEIN YTCP"/>
    <property type="match status" value="1"/>
</dbReference>
<name>A0A291GKY7_9MICO</name>
<evidence type="ECO:0000313" key="11">
    <source>
        <dbReference type="Proteomes" id="UP000218165"/>
    </source>
</evidence>
<evidence type="ECO:0000256" key="6">
    <source>
        <dbReference type="ARBA" id="ARBA00023136"/>
    </source>
</evidence>
<evidence type="ECO:0000256" key="2">
    <source>
        <dbReference type="ARBA" id="ARBA00022448"/>
    </source>
</evidence>
<evidence type="ECO:0000256" key="3">
    <source>
        <dbReference type="ARBA" id="ARBA00022475"/>
    </source>
</evidence>
<evidence type="ECO:0000256" key="7">
    <source>
        <dbReference type="RuleBase" id="RU363032"/>
    </source>
</evidence>
<feature type="transmembrane region" description="Helical" evidence="7">
    <location>
        <begin position="151"/>
        <end position="172"/>
    </location>
</feature>
<feature type="transmembrane region" description="Helical" evidence="7">
    <location>
        <begin position="116"/>
        <end position="139"/>
    </location>
</feature>
<dbReference type="SUPFAM" id="SSF161098">
    <property type="entry name" value="MetI-like"/>
    <property type="match status" value="1"/>
</dbReference>
<feature type="region of interest" description="Disordered" evidence="8">
    <location>
        <begin position="1"/>
        <end position="42"/>
    </location>
</feature>
<organism evidence="10 11">
    <name type="scientific">Brachybacterium vulturis</name>
    <dbReference type="NCBI Taxonomy" id="2017484"/>
    <lineage>
        <taxon>Bacteria</taxon>
        <taxon>Bacillati</taxon>
        <taxon>Actinomycetota</taxon>
        <taxon>Actinomycetes</taxon>
        <taxon>Micrococcales</taxon>
        <taxon>Dermabacteraceae</taxon>
        <taxon>Brachybacterium</taxon>
    </lineage>
</organism>
<keyword evidence="3" id="KW-1003">Cell membrane</keyword>
<evidence type="ECO:0000313" key="10">
    <source>
        <dbReference type="EMBL" id="ATG50848.1"/>
    </source>
</evidence>
<gene>
    <name evidence="10" type="ORF">CFK38_04400</name>
</gene>
<keyword evidence="6 7" id="KW-0472">Membrane</keyword>
<protein>
    <submittedName>
        <fullName evidence="10">ABC transporter permease</fullName>
    </submittedName>
</protein>
<keyword evidence="2 7" id="KW-0813">Transport</keyword>
<dbReference type="RefSeq" id="WP_096801987.1">
    <property type="nucleotide sequence ID" value="NZ_CP023563.1"/>
</dbReference>
<feature type="domain" description="ABC transmembrane type-1" evidence="9">
    <location>
        <begin position="115"/>
        <end position="308"/>
    </location>
</feature>
<sequence length="329" mass="34905">MTAGSPAPTAPTPTTDAASDATVALEPHPKRKVRAAKYQRPPWQGRPSLPTMAAKALTLVLVCAAILLPLLVVVSTSLATPEQLARSGGYVIIPTGISFDAYAAILSGGVVTRSVLVSIGVTVVGTALSLISTTLIAYALSRPGSLFHGPILGFVLLTFLFSPGIIPVYLMVKELGLLNQYASLILPVAVNAFNIVIVRGFFMNVPDELLDAARIDGASEWRIFGRIMLPLSRAVIAVVGLFYAVSYWNAFFQALLYLQDSAKWPLQLVLRTYVIQGAPLVVDTGSTTPPPAASIQMAVIVIAVIPILCVYPFLQRHMTKGVLTGAVKG</sequence>
<reference evidence="11" key="1">
    <citation type="submission" date="2017-09" db="EMBL/GenBank/DDBJ databases">
        <title>Brachybacterium sp. VM2412.</title>
        <authorList>
            <person name="Tak E.J."/>
            <person name="Bae J.-W."/>
        </authorList>
    </citation>
    <scope>NUCLEOTIDE SEQUENCE [LARGE SCALE GENOMIC DNA]</scope>
    <source>
        <strain evidence="11">VM2412</strain>
    </source>
</reference>
<dbReference type="CDD" id="cd06261">
    <property type="entry name" value="TM_PBP2"/>
    <property type="match status" value="1"/>
</dbReference>
<dbReference type="Pfam" id="PF00528">
    <property type="entry name" value="BPD_transp_1"/>
    <property type="match status" value="1"/>
</dbReference>
<dbReference type="OrthoDB" id="3524874at2"/>